<keyword evidence="6" id="KW-1185">Reference proteome</keyword>
<protein>
    <submittedName>
        <fullName evidence="5">Alkaline phosphatase family protein</fullName>
    </submittedName>
</protein>
<dbReference type="Gene3D" id="3.40.720.10">
    <property type="entry name" value="Alkaline Phosphatase, subunit A"/>
    <property type="match status" value="1"/>
</dbReference>
<dbReference type="Proteomes" id="UP001501294">
    <property type="component" value="Unassembled WGS sequence"/>
</dbReference>
<evidence type="ECO:0000256" key="1">
    <source>
        <dbReference type="ARBA" id="ARBA00022553"/>
    </source>
</evidence>
<dbReference type="InterPro" id="IPR002591">
    <property type="entry name" value="Phosphodiest/P_Trfase"/>
</dbReference>
<proteinExistence type="predicted"/>
<gene>
    <name evidence="5" type="ORF">GCM10023150_00930</name>
</gene>
<dbReference type="Gene3D" id="3.30.1360.150">
    <property type="match status" value="1"/>
</dbReference>
<feature type="signal peptide" evidence="4">
    <location>
        <begin position="1"/>
        <end position="21"/>
    </location>
</feature>
<dbReference type="PANTHER" id="PTHR10151:SF120">
    <property type="entry name" value="BIS(5'-ADENOSYL)-TRIPHOSPHATASE"/>
    <property type="match status" value="1"/>
</dbReference>
<feature type="chain" id="PRO_5046141326" evidence="4">
    <location>
        <begin position="22"/>
        <end position="534"/>
    </location>
</feature>
<reference evidence="6" key="1">
    <citation type="journal article" date="2019" name="Int. J. Syst. Evol. Microbiol.">
        <title>The Global Catalogue of Microorganisms (GCM) 10K type strain sequencing project: providing services to taxonomists for standard genome sequencing and annotation.</title>
        <authorList>
            <consortium name="The Broad Institute Genomics Platform"/>
            <consortium name="The Broad Institute Genome Sequencing Center for Infectious Disease"/>
            <person name="Wu L."/>
            <person name="Ma J."/>
        </authorList>
    </citation>
    <scope>NUCLEOTIDE SEQUENCE [LARGE SCALE GENOMIC DNA]</scope>
    <source>
        <strain evidence="6">JCM 17727</strain>
    </source>
</reference>
<keyword evidence="3 4" id="KW-0732">Signal</keyword>
<dbReference type="InterPro" id="IPR017850">
    <property type="entry name" value="Alkaline_phosphatase_core_sf"/>
</dbReference>
<dbReference type="RefSeq" id="WP_223577564.1">
    <property type="nucleotide sequence ID" value="NZ_BAABFU010000001.1"/>
</dbReference>
<dbReference type="PROSITE" id="PS51257">
    <property type="entry name" value="PROKAR_LIPOPROTEIN"/>
    <property type="match status" value="1"/>
</dbReference>
<dbReference type="CDD" id="cd16016">
    <property type="entry name" value="AP-SPAP"/>
    <property type="match status" value="1"/>
</dbReference>
<dbReference type="InterPro" id="IPR026263">
    <property type="entry name" value="Alkaline_phosphatase_prok"/>
</dbReference>
<name>A0ABP8HQV0_9GAMM</name>
<dbReference type="EMBL" id="BAABFU010000001">
    <property type="protein sequence ID" value="GAA4342822.1"/>
    <property type="molecule type" value="Genomic_DNA"/>
</dbReference>
<keyword evidence="1" id="KW-0597">Phosphoprotein</keyword>
<dbReference type="SUPFAM" id="SSF53649">
    <property type="entry name" value="Alkaline phosphatase-like"/>
    <property type="match status" value="1"/>
</dbReference>
<sequence length="534" mass="60430">MRTIFVILVAFISLQSCFSNTRNPHQVNQPKLVVFISIDQWHRDLLERYQEHYTGGFKTIWEDSRFYTNAYHDHAATLTGPGHSVLLTGVYPAKTGITGNYFYDREAEEKLYCVEDHHSRVIGSDGALDETGVSPKNLLVPTLGDLLKDSNPDAKVFAVSGKDRSGILMAGKKADGVYWYESSVGQLVTSSYYEETLPDFIQSYNLASPVDKFNPKAWRRLKAESFYLQYSRQDLFAGEKLVGNKNFPYQLATKSSDDRYFYSMVKRTPFADQYILDAAEYIIDSQDLGLDDAPDLLAIGLSATDYIGHTWGPYSQEALDHMLRLDQSLGQFFETLTRQFGQDVVIALSADHGVQPLPEYLAQQGTDARRIPTMTLLDDIAAIESNLRFEFGFDEPLIEFKEESYPFFHLKLTPQQKRRFAEEVEKLDYIERVVIGDELDTSQDEVSGYVAKAYYQPRSSDIYWIYKENYLANRSLGTTHGSIHKYDQHVPIAFIGGGLKPAHVTESVSTTDIAPTLAHILGIDFDQFDGSALP</sequence>
<evidence type="ECO:0000256" key="4">
    <source>
        <dbReference type="SAM" id="SignalP"/>
    </source>
</evidence>
<comment type="caution">
    <text evidence="5">The sequence shown here is derived from an EMBL/GenBank/DDBJ whole genome shotgun (WGS) entry which is preliminary data.</text>
</comment>
<dbReference type="Pfam" id="PF01663">
    <property type="entry name" value="Phosphodiest"/>
    <property type="match status" value="1"/>
</dbReference>
<evidence type="ECO:0000313" key="5">
    <source>
        <dbReference type="EMBL" id="GAA4342822.1"/>
    </source>
</evidence>
<keyword evidence="2" id="KW-0479">Metal-binding</keyword>
<evidence type="ECO:0000256" key="3">
    <source>
        <dbReference type="ARBA" id="ARBA00022729"/>
    </source>
</evidence>
<dbReference type="PIRSF" id="PIRSF031924">
    <property type="entry name" value="Pi-irrepressible_AP"/>
    <property type="match status" value="1"/>
</dbReference>
<dbReference type="PANTHER" id="PTHR10151">
    <property type="entry name" value="ECTONUCLEOTIDE PYROPHOSPHATASE/PHOSPHODIESTERASE"/>
    <property type="match status" value="1"/>
</dbReference>
<organism evidence="5 6">
    <name type="scientific">Kangiella taiwanensis</name>
    <dbReference type="NCBI Taxonomy" id="1079179"/>
    <lineage>
        <taxon>Bacteria</taxon>
        <taxon>Pseudomonadati</taxon>
        <taxon>Pseudomonadota</taxon>
        <taxon>Gammaproteobacteria</taxon>
        <taxon>Kangiellales</taxon>
        <taxon>Kangiellaceae</taxon>
        <taxon>Kangiella</taxon>
    </lineage>
</organism>
<evidence type="ECO:0000256" key="2">
    <source>
        <dbReference type="ARBA" id="ARBA00022723"/>
    </source>
</evidence>
<evidence type="ECO:0000313" key="6">
    <source>
        <dbReference type="Proteomes" id="UP001501294"/>
    </source>
</evidence>
<accession>A0ABP8HQV0</accession>